<organism evidence="1 2">
    <name type="scientific">Avena sativa</name>
    <name type="common">Oat</name>
    <dbReference type="NCBI Taxonomy" id="4498"/>
    <lineage>
        <taxon>Eukaryota</taxon>
        <taxon>Viridiplantae</taxon>
        <taxon>Streptophyta</taxon>
        <taxon>Embryophyta</taxon>
        <taxon>Tracheophyta</taxon>
        <taxon>Spermatophyta</taxon>
        <taxon>Magnoliopsida</taxon>
        <taxon>Liliopsida</taxon>
        <taxon>Poales</taxon>
        <taxon>Poaceae</taxon>
        <taxon>BOP clade</taxon>
        <taxon>Pooideae</taxon>
        <taxon>Poodae</taxon>
        <taxon>Poeae</taxon>
        <taxon>Poeae Chloroplast Group 1 (Aveneae type)</taxon>
        <taxon>Aveninae</taxon>
        <taxon>Avena</taxon>
    </lineage>
</organism>
<accession>A0ACD5U7Q0</accession>
<name>A0ACD5U7Q0_AVESA</name>
<keyword evidence="2" id="KW-1185">Reference proteome</keyword>
<dbReference type="EnsemblPlants" id="AVESA.00010b.r2.2AG0196510.1">
    <property type="protein sequence ID" value="AVESA.00010b.r2.2AG0196510.1.CDS"/>
    <property type="gene ID" value="AVESA.00010b.r2.2AG0196510"/>
</dbReference>
<dbReference type="Proteomes" id="UP001732700">
    <property type="component" value="Chromosome 2A"/>
</dbReference>
<reference evidence="1" key="1">
    <citation type="submission" date="2021-05" db="EMBL/GenBank/DDBJ databases">
        <authorList>
            <person name="Scholz U."/>
            <person name="Mascher M."/>
            <person name="Fiebig A."/>
        </authorList>
    </citation>
    <scope>NUCLEOTIDE SEQUENCE [LARGE SCALE GENOMIC DNA]</scope>
</reference>
<evidence type="ECO:0000313" key="2">
    <source>
        <dbReference type="Proteomes" id="UP001732700"/>
    </source>
</evidence>
<reference evidence="1" key="2">
    <citation type="submission" date="2025-09" db="UniProtKB">
        <authorList>
            <consortium name="EnsemblPlants"/>
        </authorList>
    </citation>
    <scope>IDENTIFICATION</scope>
</reference>
<evidence type="ECO:0000313" key="1">
    <source>
        <dbReference type="EnsemblPlants" id="AVESA.00010b.r2.2AG0196510.1.CDS"/>
    </source>
</evidence>
<sequence>MAFFKHLLAVVLVLVVVVAQATDDSSSVMGGGQRSLLGETKIDCTSACQTRCGRNWKNSMCNKLCNMCCGKCNCVAPGTGQDTRSQCPCYANMVNSKNGKPKCP</sequence>
<proteinExistence type="predicted"/>
<protein>
    <submittedName>
        <fullName evidence="1">Uncharacterized protein</fullName>
    </submittedName>
</protein>